<dbReference type="Proteomes" id="UP000789920">
    <property type="component" value="Unassembled WGS sequence"/>
</dbReference>
<comment type="caution">
    <text evidence="1">The sequence shown here is derived from an EMBL/GenBank/DDBJ whole genome shotgun (WGS) entry which is preliminary data.</text>
</comment>
<reference evidence="1" key="1">
    <citation type="submission" date="2021-06" db="EMBL/GenBank/DDBJ databases">
        <authorList>
            <person name="Kallberg Y."/>
            <person name="Tangrot J."/>
            <person name="Rosling A."/>
        </authorList>
    </citation>
    <scope>NUCLEOTIDE SEQUENCE</scope>
    <source>
        <strain evidence="1">MA461A</strain>
    </source>
</reference>
<feature type="non-terminal residue" evidence="1">
    <location>
        <position position="1"/>
    </location>
</feature>
<keyword evidence="2" id="KW-1185">Reference proteome</keyword>
<sequence>GARQELARREYLCSTGIDLGYTEPLNEGVINADKNAQLRRDREVIIVEPLEINNEPL</sequence>
<protein>
    <submittedName>
        <fullName evidence="1">3737_t:CDS:1</fullName>
    </submittedName>
</protein>
<accession>A0ACA9RQR4</accession>
<evidence type="ECO:0000313" key="2">
    <source>
        <dbReference type="Proteomes" id="UP000789920"/>
    </source>
</evidence>
<dbReference type="EMBL" id="CAJVQC010065307">
    <property type="protein sequence ID" value="CAG8805357.1"/>
    <property type="molecule type" value="Genomic_DNA"/>
</dbReference>
<organism evidence="1 2">
    <name type="scientific">Racocetra persica</name>
    <dbReference type="NCBI Taxonomy" id="160502"/>
    <lineage>
        <taxon>Eukaryota</taxon>
        <taxon>Fungi</taxon>
        <taxon>Fungi incertae sedis</taxon>
        <taxon>Mucoromycota</taxon>
        <taxon>Glomeromycotina</taxon>
        <taxon>Glomeromycetes</taxon>
        <taxon>Diversisporales</taxon>
        <taxon>Gigasporaceae</taxon>
        <taxon>Racocetra</taxon>
    </lineage>
</organism>
<proteinExistence type="predicted"/>
<evidence type="ECO:0000313" key="1">
    <source>
        <dbReference type="EMBL" id="CAG8805357.1"/>
    </source>
</evidence>
<gene>
    <name evidence="1" type="ORF">RPERSI_LOCUS21913</name>
</gene>
<name>A0ACA9RQR4_9GLOM</name>